<organism evidence="2 3">
    <name type="scientific">Aminobacter niigataensis</name>
    <dbReference type="NCBI Taxonomy" id="83265"/>
    <lineage>
        <taxon>Bacteria</taxon>
        <taxon>Pseudomonadati</taxon>
        <taxon>Pseudomonadota</taxon>
        <taxon>Alphaproteobacteria</taxon>
        <taxon>Hyphomicrobiales</taxon>
        <taxon>Phyllobacteriaceae</taxon>
        <taxon>Aminobacter</taxon>
    </lineage>
</organism>
<gene>
    <name evidence="2" type="ORF">GGQ99_003380</name>
</gene>
<dbReference type="SUPFAM" id="SSF52540">
    <property type="entry name" value="P-loop containing nucleoside triphosphate hydrolases"/>
    <property type="match status" value="1"/>
</dbReference>
<feature type="compositionally biased region" description="Low complexity" evidence="1">
    <location>
        <begin position="305"/>
        <end position="318"/>
    </location>
</feature>
<feature type="region of interest" description="Disordered" evidence="1">
    <location>
        <begin position="270"/>
        <end position="330"/>
    </location>
</feature>
<feature type="compositionally biased region" description="Basic and acidic residues" evidence="1">
    <location>
        <begin position="270"/>
        <end position="281"/>
    </location>
</feature>
<dbReference type="PIRSF" id="PIRSF034285">
    <property type="entry name" value="UCP034285"/>
    <property type="match status" value="1"/>
</dbReference>
<sequence length="330" mass="34767">MATSAVARDVVFALRQKIAKIEGTLPELLVSPSDNRPPAGVLVRRNGVASARDFFLPTGVERLDEALGGGLPKAALTEIHGTETRNAGAAAGLALCLVSLMLKASQKPGALVLWIGTAEIFREAGLPYAAGLDWLFGLAPERLLFAEAPKPADALWIAEEAARIGELAAVIVELRGNPRSLDLTATRRLHRRAQDAGRPVLLLRQSAESEATAAPVRLIASPAPASLRHTVAGPLAGSIGPPAISVEIGKSRTALPGKFILEWNPDAHTLEERRHSPEDRVAVVSPSRSRADPQAAVGTVVAFRPAAEPAPGGEPSGEQYPAHRRPRRAG</sequence>
<accession>A0ABR6L4S7</accession>
<dbReference type="Proteomes" id="UP000539538">
    <property type="component" value="Unassembled WGS sequence"/>
</dbReference>
<dbReference type="InterPro" id="IPR027417">
    <property type="entry name" value="P-loop_NTPase"/>
</dbReference>
<evidence type="ECO:0000313" key="2">
    <source>
        <dbReference type="EMBL" id="MBB4651613.1"/>
    </source>
</evidence>
<protein>
    <submittedName>
        <fullName evidence="2">Protein ImuA</fullName>
    </submittedName>
</protein>
<dbReference type="Gene3D" id="3.40.50.300">
    <property type="entry name" value="P-loop containing nucleotide triphosphate hydrolases"/>
    <property type="match status" value="1"/>
</dbReference>
<proteinExistence type="predicted"/>
<reference evidence="2 3" key="1">
    <citation type="submission" date="2020-08" db="EMBL/GenBank/DDBJ databases">
        <title>Genomic Encyclopedia of Type Strains, Phase IV (KMG-IV): sequencing the most valuable type-strain genomes for metagenomic binning, comparative biology and taxonomic classification.</title>
        <authorList>
            <person name="Goeker M."/>
        </authorList>
    </citation>
    <scope>NUCLEOTIDE SEQUENCE [LARGE SCALE GENOMIC DNA]</scope>
    <source>
        <strain evidence="2 3">DSM 7050</strain>
    </source>
</reference>
<comment type="caution">
    <text evidence="2">The sequence shown here is derived from an EMBL/GenBank/DDBJ whole genome shotgun (WGS) entry which is preliminary data.</text>
</comment>
<evidence type="ECO:0000313" key="3">
    <source>
        <dbReference type="Proteomes" id="UP000539538"/>
    </source>
</evidence>
<dbReference type="InterPro" id="IPR017026">
    <property type="entry name" value="ImuA"/>
</dbReference>
<keyword evidence="3" id="KW-1185">Reference proteome</keyword>
<name>A0ABR6L4S7_9HYPH</name>
<evidence type="ECO:0000256" key="1">
    <source>
        <dbReference type="SAM" id="MobiDB-lite"/>
    </source>
</evidence>
<dbReference type="EMBL" id="JACHOT010000004">
    <property type="protein sequence ID" value="MBB4651613.1"/>
    <property type="molecule type" value="Genomic_DNA"/>
</dbReference>
<dbReference type="RefSeq" id="WP_246389616.1">
    <property type="nucleotide sequence ID" value="NZ_BAAAVZ010000010.1"/>
</dbReference>